<protein>
    <recommendedName>
        <fullName evidence="2">DUF6533 domain-containing protein</fullName>
    </recommendedName>
</protein>
<feature type="transmembrane region" description="Helical" evidence="1">
    <location>
        <begin position="218"/>
        <end position="240"/>
    </location>
</feature>
<feature type="domain" description="DUF6533" evidence="2">
    <location>
        <begin position="22"/>
        <end position="67"/>
    </location>
</feature>
<accession>A0A9P7DLZ0</accession>
<dbReference type="OrthoDB" id="10315342at2759"/>
<comment type="caution">
    <text evidence="3">The sequence shown here is derived from an EMBL/GenBank/DDBJ whole genome shotgun (WGS) entry which is preliminary data.</text>
</comment>
<feature type="transmembrane region" description="Helical" evidence="1">
    <location>
        <begin position="125"/>
        <end position="147"/>
    </location>
</feature>
<gene>
    <name evidence="3" type="ORF">HD556DRAFT_220581</name>
</gene>
<dbReference type="InterPro" id="IPR045340">
    <property type="entry name" value="DUF6533"/>
</dbReference>
<feature type="transmembrane region" description="Helical" evidence="1">
    <location>
        <begin position="260"/>
        <end position="279"/>
    </location>
</feature>
<feature type="transmembrane region" description="Helical" evidence="1">
    <location>
        <begin position="51"/>
        <end position="77"/>
    </location>
</feature>
<dbReference type="Proteomes" id="UP000719766">
    <property type="component" value="Unassembled WGS sequence"/>
</dbReference>
<evidence type="ECO:0000313" key="3">
    <source>
        <dbReference type="EMBL" id="KAG1798109.1"/>
    </source>
</evidence>
<dbReference type="Pfam" id="PF20151">
    <property type="entry name" value="DUF6533"/>
    <property type="match status" value="1"/>
</dbReference>
<dbReference type="EMBL" id="JABBWE010000014">
    <property type="protein sequence ID" value="KAG1798109.1"/>
    <property type="molecule type" value="Genomic_DNA"/>
</dbReference>
<dbReference type="GeneID" id="64603694"/>
<evidence type="ECO:0000259" key="2">
    <source>
        <dbReference type="Pfam" id="PF20151"/>
    </source>
</evidence>
<feature type="transmembrane region" description="Helical" evidence="1">
    <location>
        <begin position="89"/>
        <end position="113"/>
    </location>
</feature>
<proteinExistence type="predicted"/>
<dbReference type="AlphaFoldDB" id="A0A9P7DLZ0"/>
<sequence>MTIVSNDPTLWPTINAYSFSSYFSVAAFVVVTYDWALTFGQEVELVWRQRWSLMAVLYLGVRYLGIVYAALTILFHIPTLSLTDTVSWIVYVLWNWTAVVAFAMLCVIIVTRLHAMYQRSRKIQIFLVVNILVVNIFDGVIAVIAMVHASGEEVIFSGSHQCWITFTGDFLLLNSVAWILATVWEVFALCLAVWIAVKHFRELRRHSAGGIMGHCFTVLMKTHVLYFASFVAVSCFALILDFSPTFSTFQNSLGIQTFYGMLQILQTIQLFVLGPRLILGVREYGAKLVANSDTYIGMNSIAFQERGDISSGSSV</sequence>
<feature type="transmembrane region" description="Helical" evidence="1">
    <location>
        <begin position="20"/>
        <end position="39"/>
    </location>
</feature>
<keyword evidence="4" id="KW-1185">Reference proteome</keyword>
<organism evidence="3 4">
    <name type="scientific">Suillus plorans</name>
    <dbReference type="NCBI Taxonomy" id="116603"/>
    <lineage>
        <taxon>Eukaryota</taxon>
        <taxon>Fungi</taxon>
        <taxon>Dikarya</taxon>
        <taxon>Basidiomycota</taxon>
        <taxon>Agaricomycotina</taxon>
        <taxon>Agaricomycetes</taxon>
        <taxon>Agaricomycetidae</taxon>
        <taxon>Boletales</taxon>
        <taxon>Suillineae</taxon>
        <taxon>Suillaceae</taxon>
        <taxon>Suillus</taxon>
    </lineage>
</organism>
<feature type="transmembrane region" description="Helical" evidence="1">
    <location>
        <begin position="176"/>
        <end position="197"/>
    </location>
</feature>
<reference evidence="3" key="1">
    <citation type="journal article" date="2020" name="New Phytol.">
        <title>Comparative genomics reveals dynamic genome evolution in host specialist ectomycorrhizal fungi.</title>
        <authorList>
            <person name="Lofgren L.A."/>
            <person name="Nguyen N.H."/>
            <person name="Vilgalys R."/>
            <person name="Ruytinx J."/>
            <person name="Liao H.L."/>
            <person name="Branco S."/>
            <person name="Kuo A."/>
            <person name="LaButti K."/>
            <person name="Lipzen A."/>
            <person name="Andreopoulos W."/>
            <person name="Pangilinan J."/>
            <person name="Riley R."/>
            <person name="Hundley H."/>
            <person name="Na H."/>
            <person name="Barry K."/>
            <person name="Grigoriev I.V."/>
            <person name="Stajich J.E."/>
            <person name="Kennedy P.G."/>
        </authorList>
    </citation>
    <scope>NUCLEOTIDE SEQUENCE</scope>
    <source>
        <strain evidence="3">S12</strain>
    </source>
</reference>
<dbReference type="RefSeq" id="XP_041162920.1">
    <property type="nucleotide sequence ID" value="XM_041309930.1"/>
</dbReference>
<name>A0A9P7DLZ0_9AGAM</name>
<keyword evidence="1" id="KW-1133">Transmembrane helix</keyword>
<evidence type="ECO:0000313" key="4">
    <source>
        <dbReference type="Proteomes" id="UP000719766"/>
    </source>
</evidence>
<evidence type="ECO:0000256" key="1">
    <source>
        <dbReference type="SAM" id="Phobius"/>
    </source>
</evidence>
<keyword evidence="1" id="KW-0812">Transmembrane</keyword>
<keyword evidence="1" id="KW-0472">Membrane</keyword>